<keyword evidence="2" id="KW-1185">Reference proteome</keyword>
<proteinExistence type="predicted"/>
<reference evidence="1" key="1">
    <citation type="submission" date="2023-03" db="EMBL/GenBank/DDBJ databases">
        <title>Massive genome expansion in bonnet fungi (Mycena s.s.) driven by repeated elements and novel gene families across ecological guilds.</title>
        <authorList>
            <consortium name="Lawrence Berkeley National Laboratory"/>
            <person name="Harder C.B."/>
            <person name="Miyauchi S."/>
            <person name="Viragh M."/>
            <person name="Kuo A."/>
            <person name="Thoen E."/>
            <person name="Andreopoulos B."/>
            <person name="Lu D."/>
            <person name="Skrede I."/>
            <person name="Drula E."/>
            <person name="Henrissat B."/>
            <person name="Morin E."/>
            <person name="Kohler A."/>
            <person name="Barry K."/>
            <person name="LaButti K."/>
            <person name="Morin E."/>
            <person name="Salamov A."/>
            <person name="Lipzen A."/>
            <person name="Mereny Z."/>
            <person name="Hegedus B."/>
            <person name="Baldrian P."/>
            <person name="Stursova M."/>
            <person name="Weitz H."/>
            <person name="Taylor A."/>
            <person name="Grigoriev I.V."/>
            <person name="Nagy L.G."/>
            <person name="Martin F."/>
            <person name="Kauserud H."/>
        </authorList>
    </citation>
    <scope>NUCLEOTIDE SEQUENCE</scope>
    <source>
        <strain evidence="1">CBHHK002</strain>
    </source>
</reference>
<sequence>MQSHAQHTNQQYRSNAEMPESKLCHFSEPGWVFEVVEKKLCHFWQQDNLFPYDRNVQRLYSARIVDERARVTVAIYQGDGTEEQWRCNIANYMSIRHVLCSCSAISR</sequence>
<name>A0AAD6ZI37_9AGAR</name>
<comment type="caution">
    <text evidence="1">The sequence shown here is derived from an EMBL/GenBank/DDBJ whole genome shotgun (WGS) entry which is preliminary data.</text>
</comment>
<gene>
    <name evidence="1" type="ORF">DFH08DRAFT_817546</name>
</gene>
<organism evidence="1 2">
    <name type="scientific">Mycena albidolilacea</name>
    <dbReference type="NCBI Taxonomy" id="1033008"/>
    <lineage>
        <taxon>Eukaryota</taxon>
        <taxon>Fungi</taxon>
        <taxon>Dikarya</taxon>
        <taxon>Basidiomycota</taxon>
        <taxon>Agaricomycotina</taxon>
        <taxon>Agaricomycetes</taxon>
        <taxon>Agaricomycetidae</taxon>
        <taxon>Agaricales</taxon>
        <taxon>Marasmiineae</taxon>
        <taxon>Mycenaceae</taxon>
        <taxon>Mycena</taxon>
    </lineage>
</organism>
<evidence type="ECO:0000313" key="2">
    <source>
        <dbReference type="Proteomes" id="UP001218218"/>
    </source>
</evidence>
<dbReference type="Proteomes" id="UP001218218">
    <property type="component" value="Unassembled WGS sequence"/>
</dbReference>
<accession>A0AAD6ZI37</accession>
<evidence type="ECO:0000313" key="1">
    <source>
        <dbReference type="EMBL" id="KAJ7323518.1"/>
    </source>
</evidence>
<protein>
    <submittedName>
        <fullName evidence="1">Uncharacterized protein</fullName>
    </submittedName>
</protein>
<dbReference type="EMBL" id="JARIHO010000046">
    <property type="protein sequence ID" value="KAJ7323518.1"/>
    <property type="molecule type" value="Genomic_DNA"/>
</dbReference>
<dbReference type="AlphaFoldDB" id="A0AAD6ZI37"/>